<dbReference type="PANTHER" id="PTHR35531">
    <property type="entry name" value="INNER MEMBRANE PROTEIN YBCI-RELATED"/>
    <property type="match status" value="1"/>
</dbReference>
<feature type="transmembrane region" description="Helical" evidence="1">
    <location>
        <begin position="85"/>
        <end position="104"/>
    </location>
</feature>
<dbReference type="Pfam" id="PF04307">
    <property type="entry name" value="YdjM"/>
    <property type="match status" value="1"/>
</dbReference>
<organism evidence="2">
    <name type="scientific">Aetherobacter sp</name>
    <dbReference type="NCBI Taxonomy" id="2022431"/>
    <lineage>
        <taxon>Bacteria</taxon>
        <taxon>Pseudomonadati</taxon>
        <taxon>Myxococcota</taxon>
        <taxon>Polyangia</taxon>
        <taxon>Polyangiales</taxon>
        <taxon>Polyangiaceae</taxon>
        <taxon>Aetherobacter</taxon>
    </lineage>
</organism>
<protein>
    <submittedName>
        <fullName evidence="2">Inner membrane protein</fullName>
    </submittedName>
</protein>
<proteinExistence type="predicted"/>
<name>A0A3Q8IBD1_9BACT</name>
<sequence>MPSVISHPAAVLGLGPLFARAGITPRLWLVGAACTVVPDLDSIGFFLGVRYASLLGHRGLSHSLLFALTLALLLSPLCRRLSPRASLLAVVAFLFACAASHGALDALTNGGLGVAFFSPFDEHRYFFPWRPIAVSPLSVSRFLAGRGLRVLASELKWVVLPSAVTGIAAHLLLAQRGVKRGNRS</sequence>
<dbReference type="InterPro" id="IPR007404">
    <property type="entry name" value="YdjM-like"/>
</dbReference>
<reference evidence="2" key="1">
    <citation type="journal article" date="2018" name="J. Ind. Microbiol. Biotechnol.">
        <title>Genome mining reveals uncommon alkylpyrones as type III PKS products from myxobacteria.</title>
        <authorList>
            <person name="Hug J.J."/>
            <person name="Panter F."/>
            <person name="Krug D."/>
            <person name="Muller R."/>
        </authorList>
    </citation>
    <scope>NUCLEOTIDE SEQUENCE</scope>
    <source>
        <strain evidence="2">MSr9335</strain>
    </source>
</reference>
<keyword evidence="1" id="KW-0812">Transmembrane</keyword>
<evidence type="ECO:0000313" key="2">
    <source>
        <dbReference type="EMBL" id="AYM52648.1"/>
    </source>
</evidence>
<evidence type="ECO:0000256" key="1">
    <source>
        <dbReference type="SAM" id="Phobius"/>
    </source>
</evidence>
<accession>A0A3Q8IBD1</accession>
<keyword evidence="1" id="KW-1133">Transmembrane helix</keyword>
<dbReference type="EMBL" id="MH908880">
    <property type="protein sequence ID" value="AYM52648.1"/>
    <property type="molecule type" value="Genomic_DNA"/>
</dbReference>
<dbReference type="PANTHER" id="PTHR35531:SF1">
    <property type="entry name" value="INNER MEMBRANE PROTEIN YBCI-RELATED"/>
    <property type="match status" value="1"/>
</dbReference>
<feature type="transmembrane region" description="Helical" evidence="1">
    <location>
        <begin position="60"/>
        <end position="78"/>
    </location>
</feature>
<feature type="transmembrane region" description="Helical" evidence="1">
    <location>
        <begin position="155"/>
        <end position="174"/>
    </location>
</feature>
<keyword evidence="1" id="KW-0472">Membrane</keyword>
<dbReference type="AlphaFoldDB" id="A0A3Q8IBD1"/>